<keyword evidence="3" id="KW-1185">Reference proteome</keyword>
<organism evidence="2 3">
    <name type="scientific">Eimeria maxima</name>
    <name type="common">Coccidian parasite</name>
    <dbReference type="NCBI Taxonomy" id="5804"/>
    <lineage>
        <taxon>Eukaryota</taxon>
        <taxon>Sar</taxon>
        <taxon>Alveolata</taxon>
        <taxon>Apicomplexa</taxon>
        <taxon>Conoidasida</taxon>
        <taxon>Coccidia</taxon>
        <taxon>Eucoccidiorida</taxon>
        <taxon>Eimeriorina</taxon>
        <taxon>Eimeriidae</taxon>
        <taxon>Eimeria</taxon>
    </lineage>
</organism>
<dbReference type="OrthoDB" id="346407at2759"/>
<evidence type="ECO:0000256" key="1">
    <source>
        <dbReference type="SAM" id="MobiDB-lite"/>
    </source>
</evidence>
<reference evidence="2" key="1">
    <citation type="submission" date="2013-10" db="EMBL/GenBank/DDBJ databases">
        <title>Genomic analysis of the causative agents of coccidiosis in chickens.</title>
        <authorList>
            <person name="Reid A.J."/>
            <person name="Blake D."/>
            <person name="Billington K."/>
            <person name="Browne H."/>
            <person name="Dunn M."/>
            <person name="Hung S."/>
            <person name="Kawahara F."/>
            <person name="Miranda-Saavedra D."/>
            <person name="Mourier T."/>
            <person name="Nagra H."/>
            <person name="Otto T.D."/>
            <person name="Rawlings N."/>
            <person name="Sanchez A."/>
            <person name="Sanders M."/>
            <person name="Subramaniam C."/>
            <person name="Tay Y."/>
            <person name="Dear P."/>
            <person name="Doerig C."/>
            <person name="Gruber A."/>
            <person name="Parkinson J."/>
            <person name="Shirley M."/>
            <person name="Wan K.L."/>
            <person name="Berriman M."/>
            <person name="Tomley F."/>
            <person name="Pain A."/>
        </authorList>
    </citation>
    <scope>NUCLEOTIDE SEQUENCE [LARGE SCALE GENOMIC DNA]</scope>
    <source>
        <strain evidence="2">Weybridge</strain>
    </source>
</reference>
<accession>U6LWJ7</accession>
<gene>
    <name evidence="2" type="ORF">EMWEY_00014490</name>
</gene>
<dbReference type="Proteomes" id="UP000030763">
    <property type="component" value="Unassembled WGS sequence"/>
</dbReference>
<proteinExistence type="predicted"/>
<evidence type="ECO:0000313" key="2">
    <source>
        <dbReference type="EMBL" id="CDJ56101.1"/>
    </source>
</evidence>
<feature type="region of interest" description="Disordered" evidence="1">
    <location>
        <begin position="56"/>
        <end position="77"/>
    </location>
</feature>
<sequence length="290" mass="31711">MADRGLAVAGVPSERLSQLASPQLVQRTRRENALGAGHSAFKDEMSAILRPCHPCSSNNSSRKNSARGKVAAPQGYAGKSTAQLNNSLFSHGSKKQSPAANKSDQMTFLFSCANPTPQTPYRGGTRSLRQYVSADQLPQAFCTKFQVTDPLSGRTEFMTARRPGKASAEVNIANFDSYMLSKERPFSLQKGKDNIDHDILGLMPKTNTELKFSVGTIARQHQLPSLECRENWMTPTATANVYRPLGLSKRHSAFPWTPSDTNNIAHMYGGQSMASPRTTRACIRPAFISS</sequence>
<name>U6LWJ7_EIMMA</name>
<reference evidence="2" key="2">
    <citation type="submission" date="2013-10" db="EMBL/GenBank/DDBJ databases">
        <authorList>
            <person name="Aslett M."/>
        </authorList>
    </citation>
    <scope>NUCLEOTIDE SEQUENCE [LARGE SCALE GENOMIC DNA]</scope>
    <source>
        <strain evidence="2">Weybridge</strain>
    </source>
</reference>
<dbReference type="EMBL" id="HG718801">
    <property type="protein sequence ID" value="CDJ56101.1"/>
    <property type="molecule type" value="Genomic_DNA"/>
</dbReference>
<protein>
    <submittedName>
        <fullName evidence="2">Uncharacterized protein</fullName>
    </submittedName>
</protein>
<dbReference type="AlphaFoldDB" id="U6LWJ7"/>
<dbReference type="GeneID" id="25335435"/>
<evidence type="ECO:0000313" key="3">
    <source>
        <dbReference type="Proteomes" id="UP000030763"/>
    </source>
</evidence>
<dbReference type="RefSeq" id="XP_013332751.1">
    <property type="nucleotide sequence ID" value="XM_013477297.1"/>
</dbReference>
<dbReference type="VEuPathDB" id="ToxoDB:EMWEY_00014490"/>